<dbReference type="Proteomes" id="UP000257109">
    <property type="component" value="Unassembled WGS sequence"/>
</dbReference>
<comment type="pathway">
    <text evidence="4">Protein modification; protein ubiquitination.</text>
</comment>
<comment type="subcellular location">
    <subcellularLocation>
        <location evidence="3">Cytoplasm</location>
    </subcellularLocation>
    <subcellularLocation>
        <location evidence="2">Nucleus</location>
    </subcellularLocation>
</comment>
<dbReference type="GO" id="GO:0000151">
    <property type="term" value="C:ubiquitin ligase complex"/>
    <property type="evidence" value="ECO:0007669"/>
    <property type="project" value="InterPro"/>
</dbReference>
<dbReference type="PANTHER" id="PTHR13931">
    <property type="entry name" value="UBIQUITINATION FACTOR E4"/>
    <property type="match status" value="1"/>
</dbReference>
<evidence type="ECO:0000256" key="1">
    <source>
        <dbReference type="ARBA" id="ARBA00000900"/>
    </source>
</evidence>
<evidence type="ECO:0000256" key="5">
    <source>
        <dbReference type="ARBA" id="ARBA00007434"/>
    </source>
</evidence>
<keyword evidence="9" id="KW-0833">Ubl conjugation pathway</keyword>
<evidence type="ECO:0000256" key="6">
    <source>
        <dbReference type="ARBA" id="ARBA00012483"/>
    </source>
</evidence>
<keyword evidence="13" id="KW-1185">Reference proteome</keyword>
<organism evidence="12 13">
    <name type="scientific">Mucuna pruriens</name>
    <name type="common">Velvet bean</name>
    <name type="synonym">Dolichos pruriens</name>
    <dbReference type="NCBI Taxonomy" id="157652"/>
    <lineage>
        <taxon>Eukaryota</taxon>
        <taxon>Viridiplantae</taxon>
        <taxon>Streptophyta</taxon>
        <taxon>Embryophyta</taxon>
        <taxon>Tracheophyta</taxon>
        <taxon>Spermatophyta</taxon>
        <taxon>Magnoliopsida</taxon>
        <taxon>eudicotyledons</taxon>
        <taxon>Gunneridae</taxon>
        <taxon>Pentapetalae</taxon>
        <taxon>rosids</taxon>
        <taxon>fabids</taxon>
        <taxon>Fabales</taxon>
        <taxon>Fabaceae</taxon>
        <taxon>Papilionoideae</taxon>
        <taxon>50 kb inversion clade</taxon>
        <taxon>NPAAA clade</taxon>
        <taxon>indigoferoid/millettioid clade</taxon>
        <taxon>Phaseoleae</taxon>
        <taxon>Mucuna</taxon>
    </lineage>
</organism>
<dbReference type="InterPro" id="IPR003613">
    <property type="entry name" value="Ubox_domain"/>
</dbReference>
<feature type="domain" description="U-box" evidence="11">
    <location>
        <begin position="106"/>
        <end position="180"/>
    </location>
</feature>
<dbReference type="STRING" id="157652.A0A371F078"/>
<dbReference type="EMBL" id="QJKJ01011242">
    <property type="protein sequence ID" value="RDX71681.1"/>
    <property type="molecule type" value="Genomic_DNA"/>
</dbReference>
<keyword evidence="10" id="KW-0539">Nucleus</keyword>
<dbReference type="UniPathway" id="UPA00143"/>
<dbReference type="PANTHER" id="PTHR13931:SF2">
    <property type="entry name" value="UBIQUITIN CONJUGATION FACTOR E4 B"/>
    <property type="match status" value="1"/>
</dbReference>
<keyword evidence="7" id="KW-0963">Cytoplasm</keyword>
<dbReference type="GO" id="GO:0005634">
    <property type="term" value="C:nucleus"/>
    <property type="evidence" value="ECO:0007669"/>
    <property type="project" value="UniProtKB-SubCell"/>
</dbReference>
<gene>
    <name evidence="12" type="primary">PUB1</name>
    <name evidence="12" type="ORF">CR513_48932</name>
</gene>
<evidence type="ECO:0000256" key="7">
    <source>
        <dbReference type="ARBA" id="ARBA00022490"/>
    </source>
</evidence>
<evidence type="ECO:0000259" key="11">
    <source>
        <dbReference type="PROSITE" id="PS51698"/>
    </source>
</evidence>
<evidence type="ECO:0000256" key="9">
    <source>
        <dbReference type="ARBA" id="ARBA00022786"/>
    </source>
</evidence>
<dbReference type="GO" id="GO:0000209">
    <property type="term" value="P:protein polyubiquitination"/>
    <property type="evidence" value="ECO:0007669"/>
    <property type="project" value="TreeGrafter"/>
</dbReference>
<dbReference type="OrthoDB" id="20295at2759"/>
<dbReference type="SUPFAM" id="SSF57850">
    <property type="entry name" value="RING/U-box"/>
    <property type="match status" value="1"/>
</dbReference>
<dbReference type="InterPro" id="IPR019474">
    <property type="entry name" value="Ub_conjug_fac_E4_core"/>
</dbReference>
<dbReference type="Gene3D" id="3.30.40.10">
    <property type="entry name" value="Zinc/RING finger domain, C3HC4 (zinc finger)"/>
    <property type="match status" value="1"/>
</dbReference>
<dbReference type="GO" id="GO:0036503">
    <property type="term" value="P:ERAD pathway"/>
    <property type="evidence" value="ECO:0007669"/>
    <property type="project" value="InterPro"/>
</dbReference>
<evidence type="ECO:0000313" key="12">
    <source>
        <dbReference type="EMBL" id="RDX71681.1"/>
    </source>
</evidence>
<keyword evidence="8" id="KW-0808">Transferase</keyword>
<evidence type="ECO:0000256" key="8">
    <source>
        <dbReference type="ARBA" id="ARBA00022679"/>
    </source>
</evidence>
<evidence type="ECO:0000256" key="10">
    <source>
        <dbReference type="ARBA" id="ARBA00023242"/>
    </source>
</evidence>
<dbReference type="SMART" id="SM00504">
    <property type="entry name" value="Ubox"/>
    <property type="match status" value="1"/>
</dbReference>
<dbReference type="GO" id="GO:0006511">
    <property type="term" value="P:ubiquitin-dependent protein catabolic process"/>
    <property type="evidence" value="ECO:0007669"/>
    <property type="project" value="InterPro"/>
</dbReference>
<dbReference type="PROSITE" id="PS51698">
    <property type="entry name" value="U_BOX"/>
    <property type="match status" value="1"/>
</dbReference>
<dbReference type="EC" id="2.3.2.27" evidence="6"/>
<protein>
    <recommendedName>
        <fullName evidence="6">RING-type E3 ubiquitin transferase</fullName>
        <ecNumber evidence="6">2.3.2.27</ecNumber>
    </recommendedName>
</protein>
<comment type="caution">
    <text evidence="12">The sequence shown here is derived from an EMBL/GenBank/DDBJ whole genome shotgun (WGS) entry which is preliminary data.</text>
</comment>
<dbReference type="FunFam" id="3.30.40.10:FF:000055">
    <property type="entry name" value="Ubiquitin conjugation factor e4 a"/>
    <property type="match status" value="1"/>
</dbReference>
<evidence type="ECO:0000256" key="3">
    <source>
        <dbReference type="ARBA" id="ARBA00004496"/>
    </source>
</evidence>
<dbReference type="Pfam" id="PF04564">
    <property type="entry name" value="U-box"/>
    <property type="match status" value="1"/>
</dbReference>
<reference evidence="12" key="1">
    <citation type="submission" date="2018-05" db="EMBL/GenBank/DDBJ databases">
        <title>Draft genome of Mucuna pruriens seed.</title>
        <authorList>
            <person name="Nnadi N.E."/>
            <person name="Vos R."/>
            <person name="Hasami M.H."/>
            <person name="Devisetty U.K."/>
            <person name="Aguiy J.C."/>
        </authorList>
    </citation>
    <scope>NUCLEOTIDE SEQUENCE [LARGE SCALE GENOMIC DNA]</scope>
    <source>
        <strain evidence="12">JCA_2017</strain>
    </source>
</reference>
<proteinExistence type="inferred from homology"/>
<dbReference type="InterPro" id="IPR013083">
    <property type="entry name" value="Znf_RING/FYVE/PHD"/>
</dbReference>
<accession>A0A371F078</accession>
<comment type="similarity">
    <text evidence="5">Belongs to the ubiquitin conjugation factor E4 family.</text>
</comment>
<evidence type="ECO:0000313" key="13">
    <source>
        <dbReference type="Proteomes" id="UP000257109"/>
    </source>
</evidence>
<feature type="non-terminal residue" evidence="12">
    <location>
        <position position="1"/>
    </location>
</feature>
<dbReference type="GO" id="GO:0034450">
    <property type="term" value="F:ubiquitin-ubiquitin ligase activity"/>
    <property type="evidence" value="ECO:0007669"/>
    <property type="project" value="InterPro"/>
</dbReference>
<dbReference type="AlphaFoldDB" id="A0A371F078"/>
<dbReference type="InterPro" id="IPR045132">
    <property type="entry name" value="UBE4"/>
</dbReference>
<evidence type="ECO:0000256" key="4">
    <source>
        <dbReference type="ARBA" id="ARBA00004906"/>
    </source>
</evidence>
<evidence type="ECO:0000256" key="2">
    <source>
        <dbReference type="ARBA" id="ARBA00004123"/>
    </source>
</evidence>
<dbReference type="Pfam" id="PF10408">
    <property type="entry name" value="Ufd2P_core"/>
    <property type="match status" value="1"/>
</dbReference>
<name>A0A371F078_MUCPR</name>
<dbReference type="GO" id="GO:0005737">
    <property type="term" value="C:cytoplasm"/>
    <property type="evidence" value="ECO:0007669"/>
    <property type="project" value="UniProtKB-SubCell"/>
</dbReference>
<sequence>MYITKIIEVPLLPLWYQNLLLQAGSTLLSSIVHIYVHLARGDTNSIFPAAISKDGRSYNDQLFSAGADVLHRIGEDGRIIQEFIQLGAKAKVAASEAMDAEATLGEIPDEFLDPIQYTLMKDPVILPSSRITVDRPVIQRHLLSDSTDPFNRSHLTADMLIPDDELRARIEEFVRSQEMKKHGEGLSLQSTKVTIQTTNGEMLID</sequence>
<comment type="catalytic activity">
    <reaction evidence="1">
        <text>S-ubiquitinyl-[E2 ubiquitin-conjugating enzyme]-L-cysteine + [acceptor protein]-L-lysine = [E2 ubiquitin-conjugating enzyme]-L-cysteine + N(6)-ubiquitinyl-[acceptor protein]-L-lysine.</text>
        <dbReference type="EC" id="2.3.2.27"/>
    </reaction>
</comment>
<dbReference type="CDD" id="cd16657">
    <property type="entry name" value="RING-Ubox_UBE4A"/>
    <property type="match status" value="1"/>
</dbReference>